<feature type="signal peptide" evidence="1">
    <location>
        <begin position="1"/>
        <end position="25"/>
    </location>
</feature>
<keyword evidence="1" id="KW-0732">Signal</keyword>
<proteinExistence type="predicted"/>
<evidence type="ECO:0000256" key="1">
    <source>
        <dbReference type="SAM" id="SignalP"/>
    </source>
</evidence>
<accession>A0A8J6XER5</accession>
<feature type="chain" id="PRO_5035254070" evidence="1">
    <location>
        <begin position="26"/>
        <end position="97"/>
    </location>
</feature>
<dbReference type="EMBL" id="JACXAE010000013">
    <property type="protein sequence ID" value="MBD2771116.1"/>
    <property type="molecule type" value="Genomic_DNA"/>
</dbReference>
<dbReference type="AlphaFoldDB" id="A0A8J6XER5"/>
<protein>
    <submittedName>
        <fullName evidence="2">Uncharacterized protein</fullName>
    </submittedName>
</protein>
<reference evidence="2" key="1">
    <citation type="submission" date="2020-09" db="EMBL/GenBank/DDBJ databases">
        <title>Iningainema tapete sp. nov. (Scytonemataceae, Cyanobacteria) from greenhouses in central Florida (USA) produces two types of nodularin with biosynthetic potential for microcystin-LR and anabaenopeptins.</title>
        <authorList>
            <person name="Berthold D.E."/>
            <person name="Lefler F.W."/>
            <person name="Huang I.-S."/>
            <person name="Abdulla H."/>
            <person name="Zimba P.V."/>
            <person name="Laughinghouse H.D. IV."/>
        </authorList>
    </citation>
    <scope>NUCLEOTIDE SEQUENCE</scope>
    <source>
        <strain evidence="2">BLCCT55</strain>
    </source>
</reference>
<comment type="caution">
    <text evidence="2">The sequence shown here is derived from an EMBL/GenBank/DDBJ whole genome shotgun (WGS) entry which is preliminary data.</text>
</comment>
<sequence>MVLSKIFISFLTSIVLLTISNTAMADSLVSNGSGGANYSYELWQTTDNNRYYLKIWTSKSYGQGEPSRITHSFESSREALDYFDCHYGDKTLPVCLK</sequence>
<evidence type="ECO:0000313" key="3">
    <source>
        <dbReference type="Proteomes" id="UP000629098"/>
    </source>
</evidence>
<name>A0A8J6XER5_9CYAN</name>
<evidence type="ECO:0000313" key="2">
    <source>
        <dbReference type="EMBL" id="MBD2771116.1"/>
    </source>
</evidence>
<organism evidence="2 3">
    <name type="scientific">Iningainema tapete BLCC-T55</name>
    <dbReference type="NCBI Taxonomy" id="2748662"/>
    <lineage>
        <taxon>Bacteria</taxon>
        <taxon>Bacillati</taxon>
        <taxon>Cyanobacteriota</taxon>
        <taxon>Cyanophyceae</taxon>
        <taxon>Nostocales</taxon>
        <taxon>Scytonemataceae</taxon>
        <taxon>Iningainema tapete</taxon>
    </lineage>
</organism>
<gene>
    <name evidence="2" type="ORF">ICL16_03000</name>
</gene>
<keyword evidence="3" id="KW-1185">Reference proteome</keyword>
<dbReference type="Proteomes" id="UP000629098">
    <property type="component" value="Unassembled WGS sequence"/>
</dbReference>